<dbReference type="RefSeq" id="WP_114278738.1">
    <property type="nucleotide sequence ID" value="NZ_QPJY01000002.1"/>
</dbReference>
<keyword evidence="2" id="KW-0285">Flavoprotein</keyword>
<evidence type="ECO:0000256" key="1">
    <source>
        <dbReference type="ARBA" id="ARBA00001974"/>
    </source>
</evidence>
<dbReference type="GO" id="GO:0004729">
    <property type="term" value="F:oxygen-dependent protoporphyrinogen oxidase activity"/>
    <property type="evidence" value="ECO:0007669"/>
    <property type="project" value="InterPro"/>
</dbReference>
<protein>
    <submittedName>
        <fullName evidence="8">Protoporphyrinogen oxidase</fullName>
    </submittedName>
</protein>
<evidence type="ECO:0000256" key="4">
    <source>
        <dbReference type="ARBA" id="ARBA00023002"/>
    </source>
</evidence>
<dbReference type="EMBL" id="QPJY01000002">
    <property type="protein sequence ID" value="RCX31905.1"/>
    <property type="molecule type" value="Genomic_DNA"/>
</dbReference>
<reference evidence="8 9" key="1">
    <citation type="submission" date="2018-07" db="EMBL/GenBank/DDBJ databases">
        <title>Genomic Encyclopedia of Type Strains, Phase IV (KMG-IV): sequencing the most valuable type-strain genomes for metagenomic binning, comparative biology and taxonomic classification.</title>
        <authorList>
            <person name="Goeker M."/>
        </authorList>
    </citation>
    <scope>NUCLEOTIDE SEQUENCE [LARGE SCALE GENOMIC DNA]</scope>
    <source>
        <strain evidence="8 9">DSM 26407</strain>
    </source>
</reference>
<dbReference type="InterPro" id="IPR036188">
    <property type="entry name" value="FAD/NAD-bd_sf"/>
</dbReference>
<evidence type="ECO:0000313" key="8">
    <source>
        <dbReference type="EMBL" id="RCX31905.1"/>
    </source>
</evidence>
<dbReference type="InterPro" id="IPR002937">
    <property type="entry name" value="Amino_oxidase"/>
</dbReference>
<organism evidence="8 9">
    <name type="scientific">Thioalbus denitrificans</name>
    <dbReference type="NCBI Taxonomy" id="547122"/>
    <lineage>
        <taxon>Bacteria</taxon>
        <taxon>Pseudomonadati</taxon>
        <taxon>Pseudomonadota</taxon>
        <taxon>Gammaproteobacteria</taxon>
        <taxon>Chromatiales</taxon>
        <taxon>Ectothiorhodospiraceae</taxon>
        <taxon>Thioalbus</taxon>
    </lineage>
</organism>
<dbReference type="OrthoDB" id="3450553at2"/>
<dbReference type="PRINTS" id="PR00419">
    <property type="entry name" value="ADXRDTASE"/>
</dbReference>
<feature type="domain" description="Amine oxidase" evidence="7">
    <location>
        <begin position="10"/>
        <end position="439"/>
    </location>
</feature>
<dbReference type="AlphaFoldDB" id="A0A369CFN1"/>
<dbReference type="NCBIfam" id="TIGR00562">
    <property type="entry name" value="proto_IX_ox"/>
    <property type="match status" value="1"/>
</dbReference>
<comment type="pathway">
    <text evidence="6">Porphyrin-containing compound metabolism.</text>
</comment>
<evidence type="ECO:0000259" key="7">
    <source>
        <dbReference type="Pfam" id="PF01593"/>
    </source>
</evidence>
<gene>
    <name evidence="8" type="ORF">DFQ59_102252</name>
</gene>
<keyword evidence="3" id="KW-0274">FAD</keyword>
<dbReference type="Pfam" id="PF01593">
    <property type="entry name" value="Amino_oxidase"/>
    <property type="match status" value="1"/>
</dbReference>
<evidence type="ECO:0000256" key="3">
    <source>
        <dbReference type="ARBA" id="ARBA00022827"/>
    </source>
</evidence>
<name>A0A369CFN1_9GAMM</name>
<dbReference type="SUPFAM" id="SSF51905">
    <property type="entry name" value="FAD/NAD(P)-binding domain"/>
    <property type="match status" value="1"/>
</dbReference>
<evidence type="ECO:0000256" key="2">
    <source>
        <dbReference type="ARBA" id="ARBA00022630"/>
    </source>
</evidence>
<dbReference type="InterPro" id="IPR004572">
    <property type="entry name" value="Protoporphyrinogen_oxidase"/>
</dbReference>
<keyword evidence="4" id="KW-0560">Oxidoreductase</keyword>
<dbReference type="SUPFAM" id="SSF54373">
    <property type="entry name" value="FAD-linked reductases, C-terminal domain"/>
    <property type="match status" value="1"/>
</dbReference>
<dbReference type="Gene3D" id="3.50.50.60">
    <property type="entry name" value="FAD/NAD(P)-binding domain"/>
    <property type="match status" value="1"/>
</dbReference>
<dbReference type="Gene3D" id="3.90.660.20">
    <property type="entry name" value="Protoporphyrinogen oxidase, mitochondrial, domain 2"/>
    <property type="match status" value="1"/>
</dbReference>
<comment type="cofactor">
    <cofactor evidence="1">
        <name>FAD</name>
        <dbReference type="ChEBI" id="CHEBI:57692"/>
    </cofactor>
</comment>
<dbReference type="GO" id="GO:0006783">
    <property type="term" value="P:heme biosynthetic process"/>
    <property type="evidence" value="ECO:0007669"/>
    <property type="project" value="UniProtKB-KW"/>
</dbReference>
<keyword evidence="5" id="KW-0350">Heme biosynthesis</keyword>
<evidence type="ECO:0000256" key="6">
    <source>
        <dbReference type="ARBA" id="ARBA00023444"/>
    </source>
</evidence>
<dbReference type="Proteomes" id="UP000252707">
    <property type="component" value="Unassembled WGS sequence"/>
</dbReference>
<dbReference type="InterPro" id="IPR050464">
    <property type="entry name" value="Zeta_carotene_desat/Oxidored"/>
</dbReference>
<dbReference type="PANTHER" id="PTHR42923:SF3">
    <property type="entry name" value="PROTOPORPHYRINOGEN OXIDASE"/>
    <property type="match status" value="1"/>
</dbReference>
<dbReference type="PANTHER" id="PTHR42923">
    <property type="entry name" value="PROTOPORPHYRINOGEN OXIDASE"/>
    <property type="match status" value="1"/>
</dbReference>
<sequence>MKIAIVGGGISGLATAFHLTRLLPGAEIVLFERAPHPGGTMRTVEREGFRFEAGGNGFLTNKPHTLALVQAAGAEDLLLRSSDAARRRFIFNGALHRLPESPPAFLGSRLLSLPAKLRVLAEVFVPPRRDGGEETLQSFGYRRLGRAFTDTFLDAMTAGIYASTPADLSVQAAFPAVAALEREHGGLFRGMLARRRREAGPGGVLMSFRGGVGSFIDHLAGLLRERVRTGSPVTALARTAAGWRLEAGDVTYSADRLVLACPAHAAAALLEPVDAGLAAELAAIHYAPIAVVGLGYRGLDHPLDGFGLLTTSAARLPILGVLWDSSIFPDRAPEGGQTLRVMIGGLRNPELALQSEAELVRTALRGVGATMGCRAEPVVTFVQRWERGIPSYRIGHLGRLERIFTAAAALPGLYLVSNAYRGIALNDCAASALACAGELAAGRPQSVR</sequence>
<accession>A0A369CFN1</accession>
<comment type="caution">
    <text evidence="8">The sequence shown here is derived from an EMBL/GenBank/DDBJ whole genome shotgun (WGS) entry which is preliminary data.</text>
</comment>
<evidence type="ECO:0000313" key="9">
    <source>
        <dbReference type="Proteomes" id="UP000252707"/>
    </source>
</evidence>
<evidence type="ECO:0000256" key="5">
    <source>
        <dbReference type="ARBA" id="ARBA00023133"/>
    </source>
</evidence>
<keyword evidence="9" id="KW-1185">Reference proteome</keyword>
<dbReference type="Gene3D" id="1.10.3110.10">
    <property type="entry name" value="protoporphyrinogen ix oxidase, domain 3"/>
    <property type="match status" value="1"/>
</dbReference>
<proteinExistence type="predicted"/>